<protein>
    <submittedName>
        <fullName evidence="1">Uncharacterized protein</fullName>
    </submittedName>
</protein>
<gene>
    <name evidence="1" type="ORF">O9G_005443</name>
</gene>
<dbReference type="HOGENOM" id="CLU_622806_0_0_1"/>
<evidence type="ECO:0000313" key="2">
    <source>
        <dbReference type="Proteomes" id="UP000030755"/>
    </source>
</evidence>
<evidence type="ECO:0000313" key="1">
    <source>
        <dbReference type="EMBL" id="EPZ36899.1"/>
    </source>
</evidence>
<organism evidence="1 2">
    <name type="scientific">Rozella allomycis (strain CSF55)</name>
    <dbReference type="NCBI Taxonomy" id="988480"/>
    <lineage>
        <taxon>Eukaryota</taxon>
        <taxon>Fungi</taxon>
        <taxon>Fungi incertae sedis</taxon>
        <taxon>Cryptomycota</taxon>
        <taxon>Cryptomycota incertae sedis</taxon>
        <taxon>Rozella</taxon>
    </lineage>
</organism>
<accession>A0A075B2V2</accession>
<dbReference type="AlphaFoldDB" id="A0A075B2V2"/>
<dbReference type="EMBL" id="KE560397">
    <property type="protein sequence ID" value="EPZ36899.1"/>
    <property type="molecule type" value="Genomic_DNA"/>
</dbReference>
<name>A0A075B2V2_ROZAC</name>
<proteinExistence type="predicted"/>
<dbReference type="Proteomes" id="UP000030755">
    <property type="component" value="Unassembled WGS sequence"/>
</dbReference>
<keyword evidence="2" id="KW-1185">Reference proteome</keyword>
<reference evidence="1 2" key="1">
    <citation type="journal article" date="2013" name="Curr. Biol.">
        <title>Shared signatures of parasitism and phylogenomics unite Cryptomycota and microsporidia.</title>
        <authorList>
            <person name="James T.Y."/>
            <person name="Pelin A."/>
            <person name="Bonen L."/>
            <person name="Ahrendt S."/>
            <person name="Sain D."/>
            <person name="Corradi N."/>
            <person name="Stajich J.E."/>
        </authorList>
    </citation>
    <scope>NUCLEOTIDE SEQUENCE [LARGE SCALE GENOMIC DNA]</scope>
    <source>
        <strain evidence="1 2">CSF55</strain>
    </source>
</reference>
<sequence>MKFTTLLLPGAFAYEYYTRKINPTREVPYVSEPVFEVYPYGDCKYSDIYYDVNGNQKCLVTMDSDLLEREKFYPGRFKRGEWRRKPKIFKEKYEEYVPTSSYSNYPVEDYEFPLTKRYYPRKSAYFYESEFPKKVGFDYYSRDQEFYPAYPSYEDEFDYSSEDDYTYGPSYAPRSYSRERDYPTDKYEYSDYPVTARKYTEAPTYPFYKDDEITQPPFAYEYYTRKINPTREVPYVSEPVFEVYPYGDCKYSDIYYDVNGNQKCLVTMDSDLLEREKFYPGKFKRGEWRRKPKFFKEKYEEYVPTSSYSNYPVEDYEFPLTKRYYPRKSAYFYESEFPKKVGFDYYSRDQEFYPAYPSYEDEFDYSSEDDYTYGPSYSPRSYSRERDYTTDKYEYSDYPVTFKKYTEARTYPFYKDDEITERNNFQKRRRCNKKKKVPFF</sequence>